<evidence type="ECO:0000313" key="2">
    <source>
        <dbReference type="Proteomes" id="UP001172082"/>
    </source>
</evidence>
<comment type="caution">
    <text evidence="1">The sequence shown here is derived from an EMBL/GenBank/DDBJ whole genome shotgun (WGS) entry which is preliminary data.</text>
</comment>
<dbReference type="InterPro" id="IPR047690">
    <property type="entry name" value="IPExxxVDY_fam"/>
</dbReference>
<reference evidence="1" key="1">
    <citation type="submission" date="2023-06" db="EMBL/GenBank/DDBJ databases">
        <title>Genomic of Parafulvivirga corallium.</title>
        <authorList>
            <person name="Wang G."/>
        </authorList>
    </citation>
    <scope>NUCLEOTIDE SEQUENCE</scope>
    <source>
        <strain evidence="1">BMA10</strain>
    </source>
</reference>
<evidence type="ECO:0000313" key="1">
    <source>
        <dbReference type="EMBL" id="MDN5202604.1"/>
    </source>
</evidence>
<dbReference type="Proteomes" id="UP001172082">
    <property type="component" value="Unassembled WGS sequence"/>
</dbReference>
<dbReference type="EMBL" id="JAUJEA010000005">
    <property type="protein sequence ID" value="MDN5202604.1"/>
    <property type="molecule type" value="Genomic_DNA"/>
</dbReference>
<proteinExistence type="predicted"/>
<organism evidence="1 2">
    <name type="scientific">Splendidivirga corallicola</name>
    <dbReference type="NCBI Taxonomy" id="3051826"/>
    <lineage>
        <taxon>Bacteria</taxon>
        <taxon>Pseudomonadati</taxon>
        <taxon>Bacteroidota</taxon>
        <taxon>Cytophagia</taxon>
        <taxon>Cytophagales</taxon>
        <taxon>Splendidivirgaceae</taxon>
        <taxon>Splendidivirga</taxon>
    </lineage>
</organism>
<keyword evidence="2" id="KW-1185">Reference proteome</keyword>
<sequence length="142" mass="16631">MKRNRLIVEFEYDFKLFGLISTASEHRLAWEINSALGIKLVRQEDIELKFIDNKNLIISNFIFGKEPSIFRLLKNKSLGISNTSNLYLLPEIKQFDYLILIQGFEQSFDIREVVDKLNNVGIIQYTVSIELEKLKSKENLIF</sequence>
<accession>A0ABT8KQX6</accession>
<dbReference type="NCBIfam" id="NF033205">
    <property type="entry name" value="IPExxxVDY"/>
    <property type="match status" value="1"/>
</dbReference>
<name>A0ABT8KQX6_9BACT</name>
<dbReference type="RefSeq" id="WP_346752628.1">
    <property type="nucleotide sequence ID" value="NZ_JAUJEA010000005.1"/>
</dbReference>
<gene>
    <name evidence="1" type="ORF">QQ008_14545</name>
</gene>
<protein>
    <submittedName>
        <fullName evidence="1">IPExxxVDY family protein</fullName>
    </submittedName>
</protein>